<name>W0AGY9_9SPHN</name>
<dbReference type="HOGENOM" id="CLU_127674_0_0_5"/>
<evidence type="ECO:0000313" key="2">
    <source>
        <dbReference type="EMBL" id="AHE55533.1"/>
    </source>
</evidence>
<dbReference type="OrthoDB" id="7585428at2"/>
<dbReference type="RefSeq" id="WP_025293700.1">
    <property type="nucleotide sequence ID" value="NZ_CP006644.1"/>
</dbReference>
<gene>
    <name evidence="2" type="ORF">NX02_19365</name>
</gene>
<dbReference type="eggNOG" id="ENOG5032WQE">
    <property type="taxonomic scope" value="Bacteria"/>
</dbReference>
<sequence>MAGTTIPVQGLKELDDALASMSKATARNTLRRAGLRALEPFLAKVKELAPVSDPEESPGRAPGTLRDSYIIGTKLTKRQARLVRKEGQSFVEVYAGTTDPAGIPQEFGTEDHAAQPHVRPAWDTTSSRVLVLAQEFIGEEIEKTRQRAAARAARRAARSGTV</sequence>
<evidence type="ECO:0000313" key="3">
    <source>
        <dbReference type="Proteomes" id="UP000018851"/>
    </source>
</evidence>
<organism evidence="2 3">
    <name type="scientific">Sphingomonas sanxanigenens DSM 19645 = NX02</name>
    <dbReference type="NCBI Taxonomy" id="1123269"/>
    <lineage>
        <taxon>Bacteria</taxon>
        <taxon>Pseudomonadati</taxon>
        <taxon>Pseudomonadota</taxon>
        <taxon>Alphaproteobacteria</taxon>
        <taxon>Sphingomonadales</taxon>
        <taxon>Sphingomonadaceae</taxon>
        <taxon>Sphingomonas</taxon>
    </lineage>
</organism>
<dbReference type="InterPro" id="IPR010064">
    <property type="entry name" value="HK97-gp10_tail"/>
</dbReference>
<evidence type="ECO:0000256" key="1">
    <source>
        <dbReference type="SAM" id="MobiDB-lite"/>
    </source>
</evidence>
<keyword evidence="3" id="KW-1185">Reference proteome</keyword>
<accession>W0AGY9</accession>
<dbReference type="AlphaFoldDB" id="W0AGY9"/>
<dbReference type="STRING" id="1123269.NX02_19365"/>
<dbReference type="EMBL" id="CP006644">
    <property type="protein sequence ID" value="AHE55533.1"/>
    <property type="molecule type" value="Genomic_DNA"/>
</dbReference>
<dbReference type="Proteomes" id="UP000018851">
    <property type="component" value="Chromosome"/>
</dbReference>
<reference evidence="2 3" key="1">
    <citation type="submission" date="2013-07" db="EMBL/GenBank/DDBJ databases">
        <title>Completed genome of Sphingomonas sanxanigenens NX02.</title>
        <authorList>
            <person name="Ma T."/>
            <person name="Huang H."/>
            <person name="Wu M."/>
            <person name="Li X."/>
            <person name="Li G."/>
        </authorList>
    </citation>
    <scope>NUCLEOTIDE SEQUENCE [LARGE SCALE GENOMIC DNA]</scope>
    <source>
        <strain evidence="2 3">NX02</strain>
    </source>
</reference>
<dbReference type="KEGG" id="ssan:NX02_19365"/>
<evidence type="ECO:0008006" key="4">
    <source>
        <dbReference type="Google" id="ProtNLM"/>
    </source>
</evidence>
<protein>
    <recommendedName>
        <fullName evidence="4">HK97 gp10 family phage protein</fullName>
    </recommendedName>
</protein>
<dbReference type="PATRIC" id="fig|1123269.5.peg.3789"/>
<dbReference type="Pfam" id="PF04883">
    <property type="entry name" value="HK97-gp10_like"/>
    <property type="match status" value="1"/>
</dbReference>
<feature type="region of interest" description="Disordered" evidence="1">
    <location>
        <begin position="101"/>
        <end position="121"/>
    </location>
</feature>
<proteinExistence type="predicted"/>